<organism evidence="2 3">
    <name type="scientific">Sphaeramia orbicularis</name>
    <name type="common">orbiculate cardinalfish</name>
    <dbReference type="NCBI Taxonomy" id="375764"/>
    <lineage>
        <taxon>Eukaryota</taxon>
        <taxon>Metazoa</taxon>
        <taxon>Chordata</taxon>
        <taxon>Craniata</taxon>
        <taxon>Vertebrata</taxon>
        <taxon>Euteleostomi</taxon>
        <taxon>Actinopterygii</taxon>
        <taxon>Neopterygii</taxon>
        <taxon>Teleostei</taxon>
        <taxon>Neoteleostei</taxon>
        <taxon>Acanthomorphata</taxon>
        <taxon>Gobiaria</taxon>
        <taxon>Kurtiformes</taxon>
        <taxon>Apogonoidei</taxon>
        <taxon>Apogonidae</taxon>
        <taxon>Apogoninae</taxon>
        <taxon>Sphaeramia</taxon>
    </lineage>
</organism>
<reference evidence="2" key="1">
    <citation type="submission" date="2019-06" db="EMBL/GenBank/DDBJ databases">
        <authorList>
            <consortium name="Wellcome Sanger Institute Data Sharing"/>
        </authorList>
    </citation>
    <scope>NUCLEOTIDE SEQUENCE [LARGE SCALE GENOMIC DNA]</scope>
</reference>
<dbReference type="Ensembl" id="ENSSORT00005028974.1">
    <property type="protein sequence ID" value="ENSSORP00005028171.1"/>
    <property type="gene ID" value="ENSSORG00005013476.1"/>
</dbReference>
<protein>
    <recommendedName>
        <fullName evidence="1">Snake toxin/toxin-like domain-containing protein</fullName>
    </recommendedName>
</protein>
<feature type="domain" description="Snake toxin/toxin-like" evidence="1">
    <location>
        <begin position="11"/>
        <end position="81"/>
    </location>
</feature>
<dbReference type="Proteomes" id="UP000472271">
    <property type="component" value="Chromosome 2"/>
</dbReference>
<dbReference type="InterPro" id="IPR045860">
    <property type="entry name" value="Snake_toxin-like_sf"/>
</dbReference>
<dbReference type="InParanoid" id="A0A673AFY2"/>
<accession>A0A673AFY2</accession>
<dbReference type="SUPFAM" id="SSF57302">
    <property type="entry name" value="Snake toxin-like"/>
    <property type="match status" value="1"/>
</dbReference>
<evidence type="ECO:0000313" key="3">
    <source>
        <dbReference type="Proteomes" id="UP000472271"/>
    </source>
</evidence>
<sequence>MMSDCFPAEALKCNRCVPPRAGASCINKVETCSSPLDVCIRAIFQPPISSYFRRCISQADAFTLQTSPFINVFTCSTDLCN</sequence>
<name>A0A673AFY2_9TELE</name>
<keyword evidence="3" id="KW-1185">Reference proteome</keyword>
<dbReference type="AlphaFoldDB" id="A0A673AFY2"/>
<dbReference type="Gene3D" id="2.10.60.10">
    <property type="entry name" value="CD59"/>
    <property type="match status" value="1"/>
</dbReference>
<proteinExistence type="predicted"/>
<reference evidence="2" key="2">
    <citation type="submission" date="2025-08" db="UniProtKB">
        <authorList>
            <consortium name="Ensembl"/>
        </authorList>
    </citation>
    <scope>IDENTIFICATION</scope>
</reference>
<dbReference type="Pfam" id="PF00087">
    <property type="entry name" value="Toxin_TOLIP"/>
    <property type="match status" value="1"/>
</dbReference>
<evidence type="ECO:0000313" key="2">
    <source>
        <dbReference type="Ensembl" id="ENSSORP00005028171.1"/>
    </source>
</evidence>
<dbReference type="InterPro" id="IPR035076">
    <property type="entry name" value="Toxin/TOLIP"/>
</dbReference>
<reference evidence="2" key="3">
    <citation type="submission" date="2025-09" db="UniProtKB">
        <authorList>
            <consortium name="Ensembl"/>
        </authorList>
    </citation>
    <scope>IDENTIFICATION</scope>
</reference>
<dbReference type="FunCoup" id="A0A673AFY2">
    <property type="interactions" value="30"/>
</dbReference>
<evidence type="ECO:0000259" key="1">
    <source>
        <dbReference type="Pfam" id="PF00087"/>
    </source>
</evidence>